<feature type="compositionally biased region" description="Low complexity" evidence="5">
    <location>
        <begin position="651"/>
        <end position="663"/>
    </location>
</feature>
<dbReference type="InterPro" id="IPR003163">
    <property type="entry name" value="Tscrpt_reg_HTH_APSES-type"/>
</dbReference>
<feature type="region of interest" description="Disordered" evidence="5">
    <location>
        <begin position="358"/>
        <end position="404"/>
    </location>
</feature>
<evidence type="ECO:0000313" key="7">
    <source>
        <dbReference type="EMBL" id="RUS24210.1"/>
    </source>
</evidence>
<feature type="compositionally biased region" description="Acidic residues" evidence="5">
    <location>
        <begin position="927"/>
        <end position="941"/>
    </location>
</feature>
<keyword evidence="3" id="KW-0238">DNA-binding</keyword>
<dbReference type="Pfam" id="PF04383">
    <property type="entry name" value="KilA-N"/>
    <property type="match status" value="1"/>
</dbReference>
<feature type="compositionally biased region" description="Low complexity" evidence="5">
    <location>
        <begin position="431"/>
        <end position="447"/>
    </location>
</feature>
<dbReference type="GO" id="GO:0005634">
    <property type="term" value="C:nucleus"/>
    <property type="evidence" value="ECO:0007669"/>
    <property type="project" value="TreeGrafter"/>
</dbReference>
<feature type="compositionally biased region" description="Basic and acidic residues" evidence="5">
    <location>
        <begin position="593"/>
        <end position="609"/>
    </location>
</feature>
<feature type="compositionally biased region" description="Polar residues" evidence="5">
    <location>
        <begin position="448"/>
        <end position="460"/>
    </location>
</feature>
<comment type="caution">
    <text evidence="7">The sequence shown here is derived from an EMBL/GenBank/DDBJ whole genome shotgun (WGS) entry which is preliminary data.</text>
</comment>
<dbReference type="Gene3D" id="3.10.260.10">
    <property type="entry name" value="Transcription regulator HTH, APSES-type DNA-binding domain"/>
    <property type="match status" value="1"/>
</dbReference>
<feature type="region of interest" description="Disordered" evidence="5">
    <location>
        <begin position="416"/>
        <end position="487"/>
    </location>
</feature>
<dbReference type="PANTHER" id="PTHR47792">
    <property type="entry name" value="PROTEIN SOK2-RELATED"/>
    <property type="match status" value="1"/>
</dbReference>
<dbReference type="GO" id="GO:0045944">
    <property type="term" value="P:positive regulation of transcription by RNA polymerase II"/>
    <property type="evidence" value="ECO:0007669"/>
    <property type="project" value="TreeGrafter"/>
</dbReference>
<gene>
    <name evidence="7" type="ORF">BC938DRAFT_473946</name>
</gene>
<dbReference type="InterPro" id="IPR036887">
    <property type="entry name" value="HTH_APSES_sf"/>
</dbReference>
<keyword evidence="8" id="KW-1185">Reference proteome</keyword>
<feature type="compositionally biased region" description="Polar residues" evidence="5">
    <location>
        <begin position="757"/>
        <end position="766"/>
    </location>
</feature>
<keyword evidence="2" id="KW-0805">Transcription regulation</keyword>
<feature type="compositionally biased region" description="Polar residues" evidence="5">
    <location>
        <begin position="854"/>
        <end position="873"/>
    </location>
</feature>
<evidence type="ECO:0000313" key="8">
    <source>
        <dbReference type="Proteomes" id="UP000274822"/>
    </source>
</evidence>
<dbReference type="Proteomes" id="UP000274822">
    <property type="component" value="Unassembled WGS sequence"/>
</dbReference>
<feature type="compositionally biased region" description="Low complexity" evidence="5">
    <location>
        <begin position="1"/>
        <end position="21"/>
    </location>
</feature>
<feature type="region of interest" description="Disordered" evidence="5">
    <location>
        <begin position="593"/>
        <end position="673"/>
    </location>
</feature>
<comment type="similarity">
    <text evidence="1">Belongs to the EFG1/PHD1/stuA family.</text>
</comment>
<dbReference type="SMART" id="SM01252">
    <property type="entry name" value="KilA-N"/>
    <property type="match status" value="1"/>
</dbReference>
<dbReference type="EMBL" id="RBNJ01016813">
    <property type="protein sequence ID" value="RUS24210.1"/>
    <property type="molecule type" value="Genomic_DNA"/>
</dbReference>
<feature type="compositionally biased region" description="Gly residues" evidence="5">
    <location>
        <begin position="472"/>
        <end position="483"/>
    </location>
</feature>
<feature type="region of interest" description="Disordered" evidence="5">
    <location>
        <begin position="1"/>
        <end position="76"/>
    </location>
</feature>
<dbReference type="GO" id="GO:0043565">
    <property type="term" value="F:sequence-specific DNA binding"/>
    <property type="evidence" value="ECO:0007669"/>
    <property type="project" value="TreeGrafter"/>
</dbReference>
<evidence type="ECO:0000256" key="5">
    <source>
        <dbReference type="SAM" id="MobiDB-lite"/>
    </source>
</evidence>
<keyword evidence="4" id="KW-0804">Transcription</keyword>
<name>A0A433Q342_9FUNG</name>
<feature type="compositionally biased region" description="Polar residues" evidence="5">
    <location>
        <begin position="420"/>
        <end position="430"/>
    </location>
</feature>
<reference evidence="7 8" key="1">
    <citation type="journal article" date="2018" name="New Phytol.">
        <title>Phylogenomics of Endogonaceae and evolution of mycorrhizas within Mucoromycota.</title>
        <authorList>
            <person name="Chang Y."/>
            <person name="Desiro A."/>
            <person name="Na H."/>
            <person name="Sandor L."/>
            <person name="Lipzen A."/>
            <person name="Clum A."/>
            <person name="Barry K."/>
            <person name="Grigoriev I.V."/>
            <person name="Martin F.M."/>
            <person name="Stajich J.E."/>
            <person name="Smith M.E."/>
            <person name="Bonito G."/>
            <person name="Spatafora J.W."/>
        </authorList>
    </citation>
    <scope>NUCLEOTIDE SEQUENCE [LARGE SCALE GENOMIC DNA]</scope>
    <source>
        <strain evidence="7 8">AD002</strain>
    </source>
</reference>
<protein>
    <recommendedName>
        <fullName evidence="6">HTH APSES-type domain-containing protein</fullName>
    </recommendedName>
</protein>
<dbReference type="InterPro" id="IPR029790">
    <property type="entry name" value="EFG1/Phd1/StuA"/>
</dbReference>
<feature type="compositionally biased region" description="Polar residues" evidence="5">
    <location>
        <begin position="358"/>
        <end position="383"/>
    </location>
</feature>
<feature type="compositionally biased region" description="Basic and acidic residues" evidence="5">
    <location>
        <begin position="34"/>
        <end position="46"/>
    </location>
</feature>
<proteinExistence type="inferred from homology"/>
<accession>A0A433Q342</accession>
<feature type="region of interest" description="Disordered" evidence="5">
    <location>
        <begin position="730"/>
        <end position="941"/>
    </location>
</feature>
<evidence type="ECO:0000256" key="2">
    <source>
        <dbReference type="ARBA" id="ARBA00023015"/>
    </source>
</evidence>
<feature type="domain" description="HTH APSES-type" evidence="6">
    <location>
        <begin position="224"/>
        <end position="330"/>
    </location>
</feature>
<feature type="compositionally biased region" description="Polar residues" evidence="5">
    <location>
        <begin position="62"/>
        <end position="76"/>
    </location>
</feature>
<dbReference type="SUPFAM" id="SSF54616">
    <property type="entry name" value="DNA-binding domain of Mlu1-box binding protein MBP1"/>
    <property type="match status" value="1"/>
</dbReference>
<dbReference type="InterPro" id="IPR018004">
    <property type="entry name" value="KilA/APSES_HTH"/>
</dbReference>
<sequence>MFSNTSHSASSSPPKRPAAFSETRQYPFTHHHDHGSDSEENLRDSDTYSDSNQDDDQDHTPRSSVSPSTFLTSGHKQQQLAEHDLSAIKLDQEHTSFVLPEVKQRLLIASTTPSVLTNNQYDAPELSNRQHLAEVRASLLHPQHSYTLHPTTQHFSASPSGFAYPPWATNTNSTSGTPIGGMVSAPGFGNPTLGMSHSQHQGMPGGQPLPPVGHSPSNVPPRPKLTTTLWEDEGTLCYQVDAKGICVARRQDNDMINGTKLLNVVGMSRGKRDGILKNEKGRVVVKVGAMHLKGVWIQFSRAKFHATQYKITDLLYPLFVDDPGVFLYSSPVATSASASRIPQFSGSYRQHPCLNTFNNPNNPSTWDRQPMQQGVAGDQQQPGGMNHAGHHHMNQQAVGPAPGMEMNTRAVGLLSHQEHGGSTNSPNIMHSNATAASSSAPSSNSSSGITTPIDSASQSPHPGFRQQNGPGSANGGASQGGAGHPPTEEDIYLALYRPQANAVSGLVNGQYSNNSPDYAMAANYYNSYPTPADGNGPSTQPSQVPPTMTAADVGHSYTNINGVSQHLVGSRPQQKLYQMVGTPDVMGSIKRDSLDEHEMEAERAGRGDRDDDDIYGGNGAGSNNASGFMPGIGRSPQQPAVMRPGAPFPSPMSMSPSTSPATPLMHAHSAGPPSPIVLKRIKYDYSPRMGARSSSMPHIGFQHTPAAASLTPTLASRENAQQMSQSYVMYDGFHPDGERGQGGSGSDEGQMMDSPHGTPNSGNGSQMLPMVRRGSMALGGPGGGRVPSPRHHPYASMPYSSGVSPSNPGNPNMPPPHSQSPGMGNGGGFQPNTHPYQPNGAVPITSPTFYRPGQPTQGVGSEYSSHASTNNNHAIGGVDIGSTNMAQYQAYGREGNPNDASRSKRIGNEVGGGPNSGEPRRSLNEGASEDEEDYDDEEDRY</sequence>
<evidence type="ECO:0000259" key="6">
    <source>
        <dbReference type="PROSITE" id="PS51299"/>
    </source>
</evidence>
<dbReference type="GO" id="GO:0003700">
    <property type="term" value="F:DNA-binding transcription factor activity"/>
    <property type="evidence" value="ECO:0007669"/>
    <property type="project" value="TreeGrafter"/>
</dbReference>
<evidence type="ECO:0000256" key="4">
    <source>
        <dbReference type="ARBA" id="ARBA00023163"/>
    </source>
</evidence>
<dbReference type="AlphaFoldDB" id="A0A433Q342"/>
<organism evidence="7 8">
    <name type="scientific">Jimgerdemannia flammicorona</name>
    <dbReference type="NCBI Taxonomy" id="994334"/>
    <lineage>
        <taxon>Eukaryota</taxon>
        <taxon>Fungi</taxon>
        <taxon>Fungi incertae sedis</taxon>
        <taxon>Mucoromycota</taxon>
        <taxon>Mucoromycotina</taxon>
        <taxon>Endogonomycetes</taxon>
        <taxon>Endogonales</taxon>
        <taxon>Endogonaceae</taxon>
        <taxon>Jimgerdemannia</taxon>
    </lineage>
</organism>
<evidence type="ECO:0000256" key="3">
    <source>
        <dbReference type="ARBA" id="ARBA00023125"/>
    </source>
</evidence>
<dbReference type="PROSITE" id="PS51299">
    <property type="entry name" value="HTH_APSES"/>
    <property type="match status" value="1"/>
</dbReference>
<feature type="compositionally biased region" description="Low complexity" evidence="5">
    <location>
        <begin position="798"/>
        <end position="810"/>
    </location>
</feature>
<dbReference type="PANTHER" id="PTHR47792:SF1">
    <property type="entry name" value="PROTEIN SOK2-RELATED"/>
    <property type="match status" value="1"/>
</dbReference>
<evidence type="ECO:0000256" key="1">
    <source>
        <dbReference type="ARBA" id="ARBA00007247"/>
    </source>
</evidence>